<dbReference type="PRINTS" id="PR00385">
    <property type="entry name" value="P450"/>
</dbReference>
<dbReference type="FunFam" id="1.10.630.10:FF:000018">
    <property type="entry name" value="Cytochrome P450 monooxygenase"/>
    <property type="match status" value="1"/>
</dbReference>
<name>A0A9Q4DL40_BACSC</name>
<evidence type="ECO:0000256" key="5">
    <source>
        <dbReference type="ARBA" id="ARBA00023004"/>
    </source>
</evidence>
<dbReference type="InterPro" id="IPR002397">
    <property type="entry name" value="Cyt_P450_B"/>
</dbReference>
<dbReference type="AlphaFoldDB" id="A0A9Q4DL40"/>
<sequence>MTNQTARSSKKERYANLIPMEELHSEKDRLFPFPIYDKLRRESPVRYDPLRDCWDVFKYDDVQFVLKNPKLFSSKRGIQTESILTTDPPKHTKLRALVSRAFTPKAVKQLETRIKDVTAFLLQEARQKSTIDIIEDFAGPLPVIIIAEMLGAPIEDRHLIKTYSDVLVAGAKDSSDKAVADMVHNRRDGHAFLSDYFRDILSKRRAEPKEDLMTMLLQAEIDGEYLTEEQLIGFCILLLVAGNETTTNLIANAVRYLTEDSVVQQQVRQNTDNVANVIEETLRYYSPVQAIGRVATEDTELGGVFIKKGSSVISWIASANRDEDKFCKPDCFKIDRPSYPHLSFGFGIHFCLGAPLARLEANIALSSLLSMSACIEKAAHDEKLEAIPSPFVFGVKRLPVRITFK</sequence>
<organism evidence="8 9">
    <name type="scientific">Bacillus spizizenii</name>
    <name type="common">Bacillus subtilis subsp. spizizenii</name>
    <dbReference type="NCBI Taxonomy" id="96241"/>
    <lineage>
        <taxon>Bacteria</taxon>
        <taxon>Bacillati</taxon>
        <taxon>Bacillota</taxon>
        <taxon>Bacilli</taxon>
        <taxon>Bacillales</taxon>
        <taxon>Bacillaceae</taxon>
        <taxon>Bacillus</taxon>
    </lineage>
</organism>
<evidence type="ECO:0000256" key="3">
    <source>
        <dbReference type="ARBA" id="ARBA00022723"/>
    </source>
</evidence>
<dbReference type="Gene3D" id="1.10.630.10">
    <property type="entry name" value="Cytochrome P450"/>
    <property type="match status" value="1"/>
</dbReference>
<dbReference type="InterPro" id="IPR001128">
    <property type="entry name" value="Cyt_P450"/>
</dbReference>
<comment type="similarity">
    <text evidence="1 7">Belongs to the cytochrome P450 family.</text>
</comment>
<evidence type="ECO:0000313" key="9">
    <source>
        <dbReference type="Proteomes" id="UP001070352"/>
    </source>
</evidence>
<dbReference type="InterPro" id="IPR036396">
    <property type="entry name" value="Cyt_P450_sf"/>
</dbReference>
<evidence type="ECO:0000256" key="6">
    <source>
        <dbReference type="ARBA" id="ARBA00023033"/>
    </source>
</evidence>
<dbReference type="InterPro" id="IPR017972">
    <property type="entry name" value="Cyt_P450_CS"/>
</dbReference>
<dbReference type="PANTHER" id="PTHR46696">
    <property type="entry name" value="P450, PUTATIVE (EUROFUNG)-RELATED"/>
    <property type="match status" value="1"/>
</dbReference>
<dbReference type="SUPFAM" id="SSF48264">
    <property type="entry name" value="Cytochrome P450"/>
    <property type="match status" value="1"/>
</dbReference>
<proteinExistence type="inferred from homology"/>
<dbReference type="GO" id="GO:0004497">
    <property type="term" value="F:monooxygenase activity"/>
    <property type="evidence" value="ECO:0007669"/>
    <property type="project" value="UniProtKB-KW"/>
</dbReference>
<keyword evidence="4 7" id="KW-0560">Oxidoreductase</keyword>
<dbReference type="PRINTS" id="PR00359">
    <property type="entry name" value="BP450"/>
</dbReference>
<keyword evidence="6 7" id="KW-0503">Monooxygenase</keyword>
<evidence type="ECO:0000256" key="7">
    <source>
        <dbReference type="RuleBase" id="RU000461"/>
    </source>
</evidence>
<keyword evidence="2 7" id="KW-0349">Heme</keyword>
<dbReference type="GO" id="GO:0016705">
    <property type="term" value="F:oxidoreductase activity, acting on paired donors, with incorporation or reduction of molecular oxygen"/>
    <property type="evidence" value="ECO:0007669"/>
    <property type="project" value="InterPro"/>
</dbReference>
<evidence type="ECO:0000256" key="2">
    <source>
        <dbReference type="ARBA" id="ARBA00022617"/>
    </source>
</evidence>
<dbReference type="Proteomes" id="UP001070352">
    <property type="component" value="Unassembled WGS sequence"/>
</dbReference>
<protein>
    <submittedName>
        <fullName evidence="8">Cytochrome P450</fullName>
    </submittedName>
</protein>
<reference evidence="8" key="1">
    <citation type="submission" date="2022-02" db="EMBL/GenBank/DDBJ databases">
        <title>Crop Bioprotection Bacillus Genome Sequencing.</title>
        <authorList>
            <person name="Dunlap C."/>
        </authorList>
    </citation>
    <scope>NUCLEOTIDE SEQUENCE</scope>
    <source>
        <strain evidence="8">M18B4</strain>
    </source>
</reference>
<dbReference type="PROSITE" id="PS00086">
    <property type="entry name" value="CYTOCHROME_P450"/>
    <property type="match status" value="1"/>
</dbReference>
<evidence type="ECO:0000256" key="4">
    <source>
        <dbReference type="ARBA" id="ARBA00023002"/>
    </source>
</evidence>
<keyword evidence="3 7" id="KW-0479">Metal-binding</keyword>
<keyword evidence="5 7" id="KW-0408">Iron</keyword>
<accession>A0A9Q4DL40</accession>
<evidence type="ECO:0000313" key="8">
    <source>
        <dbReference type="EMBL" id="MCY8119814.1"/>
    </source>
</evidence>
<dbReference type="EMBL" id="JALANJ010000005">
    <property type="protein sequence ID" value="MCY8119814.1"/>
    <property type="molecule type" value="Genomic_DNA"/>
</dbReference>
<evidence type="ECO:0000256" key="1">
    <source>
        <dbReference type="ARBA" id="ARBA00010617"/>
    </source>
</evidence>
<dbReference type="GO" id="GO:0005506">
    <property type="term" value="F:iron ion binding"/>
    <property type="evidence" value="ECO:0007669"/>
    <property type="project" value="InterPro"/>
</dbReference>
<dbReference type="Pfam" id="PF00067">
    <property type="entry name" value="p450"/>
    <property type="match status" value="1"/>
</dbReference>
<dbReference type="PANTHER" id="PTHR46696:SF1">
    <property type="entry name" value="CYTOCHROME P450 YJIB-RELATED"/>
    <property type="match status" value="1"/>
</dbReference>
<dbReference type="GO" id="GO:0020037">
    <property type="term" value="F:heme binding"/>
    <property type="evidence" value="ECO:0007669"/>
    <property type="project" value="InterPro"/>
</dbReference>
<gene>
    <name evidence="8" type="ORF">MOC45_04180</name>
</gene>
<dbReference type="CDD" id="cd11032">
    <property type="entry name" value="P450_EryK-like"/>
    <property type="match status" value="1"/>
</dbReference>
<comment type="caution">
    <text evidence="8">The sequence shown here is derived from an EMBL/GenBank/DDBJ whole genome shotgun (WGS) entry which is preliminary data.</text>
</comment>